<dbReference type="EMBL" id="SPSF01000016">
    <property type="protein sequence ID" value="MPQ61934.1"/>
    <property type="molecule type" value="Genomic_DNA"/>
</dbReference>
<organism evidence="1 2">
    <name type="scientific">Clostridium estertheticum</name>
    <dbReference type="NCBI Taxonomy" id="238834"/>
    <lineage>
        <taxon>Bacteria</taxon>
        <taxon>Bacillati</taxon>
        <taxon>Bacillota</taxon>
        <taxon>Clostridia</taxon>
        <taxon>Eubacteriales</taxon>
        <taxon>Clostridiaceae</taxon>
        <taxon>Clostridium</taxon>
    </lineage>
</organism>
<protein>
    <submittedName>
        <fullName evidence="1">Uncharacterized protein</fullName>
    </submittedName>
</protein>
<accession>A0A5N7IZN0</accession>
<reference evidence="1 2" key="1">
    <citation type="journal article" date="2019" name="Lett. Appl. Microbiol.">
        <title>A case of 'blown pack' spoilage of vacuum-packaged pork likely associated with Clostridium estertheticum in Canada.</title>
        <authorList>
            <person name="Zhang P."/>
            <person name="Ward P."/>
            <person name="McMullen L.M."/>
            <person name="Yang X."/>
        </authorList>
    </citation>
    <scope>NUCLEOTIDE SEQUENCE [LARGE SCALE GENOMIC DNA]</scope>
    <source>
        <strain evidence="1 2">MA19</strain>
    </source>
</reference>
<name>A0A5N7IZN0_9CLOT</name>
<dbReference type="AlphaFoldDB" id="A0A5N7IZN0"/>
<comment type="caution">
    <text evidence="1">The sequence shown here is derived from an EMBL/GenBank/DDBJ whole genome shotgun (WGS) entry which is preliminary data.</text>
</comment>
<dbReference type="RefSeq" id="WP_152751653.1">
    <property type="nucleotide sequence ID" value="NZ_SPSE01000018.1"/>
</dbReference>
<gene>
    <name evidence="1" type="ORF">E4V82_07390</name>
</gene>
<dbReference type="Proteomes" id="UP000342249">
    <property type="component" value="Unassembled WGS sequence"/>
</dbReference>
<proteinExistence type="predicted"/>
<evidence type="ECO:0000313" key="1">
    <source>
        <dbReference type="EMBL" id="MPQ61934.1"/>
    </source>
</evidence>
<evidence type="ECO:0000313" key="2">
    <source>
        <dbReference type="Proteomes" id="UP000342249"/>
    </source>
</evidence>
<sequence>MDSQPSGNNSELLFIETEEVYFSIKGNSGATGYGESKSLTIMVAGKEHVDETSRCLYFKEYTNYESY</sequence>